<comment type="caution">
    <text evidence="1">The sequence shown here is derived from an EMBL/GenBank/DDBJ whole genome shotgun (WGS) entry which is preliminary data.</text>
</comment>
<name>A0A699QDQ6_TANCI</name>
<feature type="non-terminal residue" evidence="1">
    <location>
        <position position="46"/>
    </location>
</feature>
<proteinExistence type="predicted"/>
<accession>A0A699QDQ6</accession>
<evidence type="ECO:0000313" key="1">
    <source>
        <dbReference type="EMBL" id="GFC62975.1"/>
    </source>
</evidence>
<protein>
    <submittedName>
        <fullName evidence="1">Uncharacterized protein</fullName>
    </submittedName>
</protein>
<organism evidence="1">
    <name type="scientific">Tanacetum cinerariifolium</name>
    <name type="common">Dalmatian daisy</name>
    <name type="synonym">Chrysanthemum cinerariifolium</name>
    <dbReference type="NCBI Taxonomy" id="118510"/>
    <lineage>
        <taxon>Eukaryota</taxon>
        <taxon>Viridiplantae</taxon>
        <taxon>Streptophyta</taxon>
        <taxon>Embryophyta</taxon>
        <taxon>Tracheophyta</taxon>
        <taxon>Spermatophyta</taxon>
        <taxon>Magnoliopsida</taxon>
        <taxon>eudicotyledons</taxon>
        <taxon>Gunneridae</taxon>
        <taxon>Pentapetalae</taxon>
        <taxon>asterids</taxon>
        <taxon>campanulids</taxon>
        <taxon>Asterales</taxon>
        <taxon>Asteraceae</taxon>
        <taxon>Asteroideae</taxon>
        <taxon>Anthemideae</taxon>
        <taxon>Anthemidinae</taxon>
        <taxon>Tanacetum</taxon>
    </lineage>
</organism>
<sequence>METKIANDVKAEKDLLKVYDELIPHLKAKWELITKIEKLRALKVVK</sequence>
<dbReference type="EMBL" id="BKCJ010996021">
    <property type="protein sequence ID" value="GFC62975.1"/>
    <property type="molecule type" value="Genomic_DNA"/>
</dbReference>
<reference evidence="1" key="1">
    <citation type="journal article" date="2019" name="Sci. Rep.">
        <title>Draft genome of Tanacetum cinerariifolium, the natural source of mosquito coil.</title>
        <authorList>
            <person name="Yamashiro T."/>
            <person name="Shiraishi A."/>
            <person name="Satake H."/>
            <person name="Nakayama K."/>
        </authorList>
    </citation>
    <scope>NUCLEOTIDE SEQUENCE</scope>
</reference>
<dbReference type="AlphaFoldDB" id="A0A699QDQ6"/>
<gene>
    <name evidence="1" type="ORF">Tci_834945</name>
</gene>